<accession>A0A149RRU2</accession>
<gene>
    <name evidence="2" type="ORF">AD933_05355</name>
</gene>
<dbReference type="RefSeq" id="WP_061507873.1">
    <property type="nucleotide sequence ID" value="NZ_LHZF01000152.1"/>
</dbReference>
<name>A0A149RRU2_9PROT</name>
<feature type="signal peptide" evidence="1">
    <location>
        <begin position="1"/>
        <end position="19"/>
    </location>
</feature>
<evidence type="ECO:0000256" key="1">
    <source>
        <dbReference type="SAM" id="SignalP"/>
    </source>
</evidence>
<dbReference type="PROSITE" id="PS51257">
    <property type="entry name" value="PROKAR_LIPOPROTEIN"/>
    <property type="match status" value="1"/>
</dbReference>
<feature type="chain" id="PRO_5007553822" description="Glycine zipper domain-containing protein" evidence="1">
    <location>
        <begin position="20"/>
        <end position="231"/>
    </location>
</feature>
<protein>
    <recommendedName>
        <fullName evidence="4">Glycine zipper domain-containing protein</fullName>
    </recommendedName>
</protein>
<dbReference type="Proteomes" id="UP000075526">
    <property type="component" value="Unassembled WGS sequence"/>
</dbReference>
<dbReference type="AlphaFoldDB" id="A0A149RRU2"/>
<evidence type="ECO:0000313" key="3">
    <source>
        <dbReference type="Proteomes" id="UP000075526"/>
    </source>
</evidence>
<sequence length="231" mass="23768">MKKLTCISLAAATMLTACASDANNASLSPAERQLRQRNAHFNTTLVEGAVVGGLVGAGIGMLAGHNATSAALGGVSGLAAGTGLAYAVASRTQAQQQTEDTYQKAISEAQQSVATATEDAAGSQAIADQANTELSSLDAQYKAHQIDKAQYAQAVQKYSKDATALDGLAQKYAQQAQQMQTYATYRGNDAQMAANAAAMKQKADILKSNEERLVANLSQVPGDVSGQAPAA</sequence>
<comment type="caution">
    <text evidence="2">The sequence shown here is derived from an EMBL/GenBank/DDBJ whole genome shotgun (WGS) entry which is preliminary data.</text>
</comment>
<keyword evidence="1" id="KW-0732">Signal</keyword>
<evidence type="ECO:0000313" key="2">
    <source>
        <dbReference type="EMBL" id="KXV16969.1"/>
    </source>
</evidence>
<organism evidence="2 3">
    <name type="scientific">Acetobacter malorum</name>
    <dbReference type="NCBI Taxonomy" id="178901"/>
    <lineage>
        <taxon>Bacteria</taxon>
        <taxon>Pseudomonadati</taxon>
        <taxon>Pseudomonadota</taxon>
        <taxon>Alphaproteobacteria</taxon>
        <taxon>Acetobacterales</taxon>
        <taxon>Acetobacteraceae</taxon>
        <taxon>Acetobacter</taxon>
    </lineage>
</organism>
<dbReference type="EMBL" id="LHZF01000152">
    <property type="protein sequence ID" value="KXV16969.1"/>
    <property type="molecule type" value="Genomic_DNA"/>
</dbReference>
<dbReference type="PATRIC" id="fig|178901.13.peg.856"/>
<reference evidence="2 3" key="1">
    <citation type="submission" date="2015-06" db="EMBL/GenBank/DDBJ databases">
        <title>Improved classification and identification of acetic acid bacteria using matrix-assisted laser desorption/ionization time-of-flight mass spectrometry; Gluconobacter nephelii and Gluconobacter uchimurae are later heterotypic synonyms of Gluconobacter japonicus and Gluconobacter oxydans, respectively.</title>
        <authorList>
            <person name="Li L."/>
            <person name="Cleenwerck I."/>
            <person name="De Vuyst L."/>
            <person name="Vandamme P."/>
        </authorList>
    </citation>
    <scope>NUCLEOTIDE SEQUENCE [LARGE SCALE GENOMIC DNA]</scope>
    <source>
        <strain evidence="2 3">LMG 1552</strain>
    </source>
</reference>
<proteinExistence type="predicted"/>
<evidence type="ECO:0008006" key="4">
    <source>
        <dbReference type="Google" id="ProtNLM"/>
    </source>
</evidence>